<evidence type="ECO:0000313" key="10">
    <source>
        <dbReference type="EMBL" id="KAF4672663.1"/>
    </source>
</evidence>
<dbReference type="Proteomes" id="UP000570595">
    <property type="component" value="Unassembled WGS sequence"/>
</dbReference>
<proteinExistence type="predicted"/>
<dbReference type="Pfam" id="PF02985">
    <property type="entry name" value="HEAT"/>
    <property type="match status" value="1"/>
</dbReference>
<evidence type="ECO:0000256" key="4">
    <source>
        <dbReference type="ARBA" id="ARBA00022490"/>
    </source>
</evidence>
<evidence type="ECO:0000256" key="7">
    <source>
        <dbReference type="ARBA" id="ARBA00023242"/>
    </source>
</evidence>
<dbReference type="Pfam" id="PF18808">
    <property type="entry name" value="Importin_rep_4"/>
    <property type="match status" value="1"/>
</dbReference>
<evidence type="ECO:0000256" key="5">
    <source>
        <dbReference type="ARBA" id="ARBA00022737"/>
    </source>
</evidence>
<gene>
    <name evidence="10" type="ORF">FOL46_008631</name>
    <name evidence="9" type="ORF">FOZ61_001361</name>
</gene>
<keyword evidence="7" id="KW-0539">Nucleus</keyword>
<evidence type="ECO:0000256" key="3">
    <source>
        <dbReference type="ARBA" id="ARBA00022448"/>
    </source>
</evidence>
<dbReference type="PROSITE" id="PS50166">
    <property type="entry name" value="IMPORTIN_B_NT"/>
    <property type="match status" value="1"/>
</dbReference>
<protein>
    <recommendedName>
        <fullName evidence="8">Importin N-terminal domain-containing protein</fullName>
    </recommendedName>
</protein>
<dbReference type="InterPro" id="IPR011989">
    <property type="entry name" value="ARM-like"/>
</dbReference>
<evidence type="ECO:0000256" key="1">
    <source>
        <dbReference type="ARBA" id="ARBA00004123"/>
    </source>
</evidence>
<sequence length="1097" mass="121092">MDQAQLSQFCELLKGLMSPNNEVRKPAEQQYQNTKAQNPDQVTQALLAVVTSQGDLTLRQQASILLRQNMRVLREKDFVWPKLSEQTKQAVKSSLLSLIASEGNKNMRHKICDCIGELGGYLCADNSNNQWPELLPTLLQMIASSEAAPKESGLRILVDLIPAVGSMLMQNSSNDVVVAVLLKGSMEHSDIQVKVQAVKVICSIVESLPTRHWKPVQPLCPMVLSTVQSLCTGTMDDEVNDCLESLIGVADEEPAYFRPYLAELCRTGFGIAQAKDAIEDGPRQLAFEMITSLAEKKAKMCMKVPNFITDAVKTCLIFMLEIDGDGDDTEAWCKRFADQDDDEDVTNYEVGEENIDRFAQALGAEKTLPVVFQAVAEFVRIGTWKHKVAAIMTLSQVAEVVEEETQMDEIVKLLLQHMGDQHPRVRYAALHAMGQTATDCTPYVQEAWSQEVLTALEKAMDDPIPRVASHACAAFVNYAEDVEQEALIPHVKTLMEKLYRKLQMDQPRQIREQAITAIAVIAGVSESHFVSYYSHIMPLLKQTVQQASSKEERTLRGKAFECLSLLGLAVGKEVFANDAVEAMQAIVSMLREPEKHFEDDDPLKGFVLESLQRISKTLGPDFGQFLPALLPLILNQFSLTAAEVDDANEEQDMTMIMLAEGKCVGLKTSAIEDLASALQTISCFVENCGPAVYNPYVKDTALKLRPLLDFQFDDEVKSLAVNVWSELISCARKANDTATVKDLLNSFIESMLKAMSQEDELELLEAESRGIANCIKNAGPGTLSEQTVSHIVEVCFNLLKESFNRRADATAEEESGECDEDEVDEIRNIKEMDECVRIAITEIGGALMREHKQLFVSTGGLQKSIELVQKLIDTRCMAQDRCLALYIACDFLECLGADSVQAWGIFMEPMIAAITDNNPSLRQAAAYGANVACNIPQFGDIAATAAAMQLYRAMQRPDARNKDNIAAHENAVAALGNVCEKFEQRLGNDAGNYWAAWIKNLPLKQDEDEGKKTHTQLVRLVKEQRPGVLGANNGNLGAIVHVLALVYKKDYSNALIDRAICEILAGLGEATIGGLQGSLNEKSKKGVMRILNDAKSM</sequence>
<dbReference type="InterPro" id="IPR001494">
    <property type="entry name" value="Importin-beta_N"/>
</dbReference>
<dbReference type="SMART" id="SM01349">
    <property type="entry name" value="TOG"/>
    <property type="match status" value="1"/>
</dbReference>
<dbReference type="InterPro" id="IPR016024">
    <property type="entry name" value="ARM-type_fold"/>
</dbReference>
<dbReference type="Proteomes" id="UP000572268">
    <property type="component" value="Unassembled WGS sequence"/>
</dbReference>
<dbReference type="GO" id="GO:0005634">
    <property type="term" value="C:nucleus"/>
    <property type="evidence" value="ECO:0007669"/>
    <property type="project" value="UniProtKB-SubCell"/>
</dbReference>
<comment type="caution">
    <text evidence="9">The sequence shown here is derived from an EMBL/GenBank/DDBJ whole genome shotgun (WGS) entry which is preliminary data.</text>
</comment>
<dbReference type="InterPro" id="IPR057672">
    <property type="entry name" value="TPR_IPO4/5"/>
</dbReference>
<dbReference type="EMBL" id="JABANN010000070">
    <property type="protein sequence ID" value="KAF4672663.1"/>
    <property type="molecule type" value="Genomic_DNA"/>
</dbReference>
<keyword evidence="3" id="KW-0813">Transport</keyword>
<keyword evidence="6" id="KW-0653">Protein transport</keyword>
<dbReference type="GO" id="GO:0006606">
    <property type="term" value="P:protein import into nucleus"/>
    <property type="evidence" value="ECO:0007669"/>
    <property type="project" value="InterPro"/>
</dbReference>
<keyword evidence="5" id="KW-0677">Repeat</keyword>
<accession>A0A7J6LX29</accession>
<evidence type="ECO:0000313" key="11">
    <source>
        <dbReference type="Proteomes" id="UP000570595"/>
    </source>
</evidence>
<dbReference type="AlphaFoldDB" id="A0A7J6LX29"/>
<dbReference type="GO" id="GO:0031267">
    <property type="term" value="F:small GTPase binding"/>
    <property type="evidence" value="ECO:0007669"/>
    <property type="project" value="InterPro"/>
</dbReference>
<evidence type="ECO:0000256" key="6">
    <source>
        <dbReference type="ARBA" id="ARBA00022927"/>
    </source>
</evidence>
<dbReference type="GO" id="GO:0005737">
    <property type="term" value="C:cytoplasm"/>
    <property type="evidence" value="ECO:0007669"/>
    <property type="project" value="UniProtKB-SubCell"/>
</dbReference>
<dbReference type="InterPro" id="IPR041389">
    <property type="entry name" value="Importin_rep_6"/>
</dbReference>
<evidence type="ECO:0000256" key="2">
    <source>
        <dbReference type="ARBA" id="ARBA00004496"/>
    </source>
</evidence>
<organism evidence="9 11">
    <name type="scientific">Perkinsus olseni</name>
    <name type="common">Perkinsus atlanticus</name>
    <dbReference type="NCBI Taxonomy" id="32597"/>
    <lineage>
        <taxon>Eukaryota</taxon>
        <taxon>Sar</taxon>
        <taxon>Alveolata</taxon>
        <taxon>Perkinsozoa</taxon>
        <taxon>Perkinsea</taxon>
        <taxon>Perkinsida</taxon>
        <taxon>Perkinsidae</taxon>
        <taxon>Perkinsus</taxon>
    </lineage>
</organism>
<dbReference type="InterPro" id="IPR041653">
    <property type="entry name" value="Importin_rep_4"/>
</dbReference>
<evidence type="ECO:0000313" key="12">
    <source>
        <dbReference type="Proteomes" id="UP000572268"/>
    </source>
</evidence>
<dbReference type="SMART" id="SM00913">
    <property type="entry name" value="IBN_N"/>
    <property type="match status" value="1"/>
</dbReference>
<dbReference type="Pfam" id="PF18829">
    <property type="entry name" value="Importin_rep_6"/>
    <property type="match status" value="1"/>
</dbReference>
<comment type="subcellular location">
    <subcellularLocation>
        <location evidence="2">Cytoplasm</location>
    </subcellularLocation>
    <subcellularLocation>
        <location evidence="1">Nucleus</location>
    </subcellularLocation>
</comment>
<dbReference type="EMBL" id="JABAHT010000133">
    <property type="protein sequence ID" value="KAF4663815.1"/>
    <property type="molecule type" value="Genomic_DNA"/>
</dbReference>
<dbReference type="SUPFAM" id="SSF48371">
    <property type="entry name" value="ARM repeat"/>
    <property type="match status" value="2"/>
</dbReference>
<dbReference type="PANTHER" id="PTHR10527">
    <property type="entry name" value="IMPORTIN BETA"/>
    <property type="match status" value="1"/>
</dbReference>
<evidence type="ECO:0000313" key="9">
    <source>
        <dbReference type="EMBL" id="KAF4663815.1"/>
    </source>
</evidence>
<evidence type="ECO:0000259" key="8">
    <source>
        <dbReference type="PROSITE" id="PS50166"/>
    </source>
</evidence>
<reference evidence="11 12" key="1">
    <citation type="submission" date="2020-04" db="EMBL/GenBank/DDBJ databases">
        <title>Perkinsus olseni comparative genomics.</title>
        <authorList>
            <person name="Bogema D.R."/>
        </authorList>
    </citation>
    <scope>NUCLEOTIDE SEQUENCE [LARGE SCALE GENOMIC DNA]</scope>
    <source>
        <strain evidence="9">ATCC PRA-179</strain>
        <strain evidence="10">ATCC PRA-31</strain>
    </source>
</reference>
<dbReference type="OrthoDB" id="543373at2759"/>
<dbReference type="Pfam" id="PF25780">
    <property type="entry name" value="TPR_IPO5"/>
    <property type="match status" value="1"/>
</dbReference>
<dbReference type="Gene3D" id="1.25.10.10">
    <property type="entry name" value="Leucine-rich Repeat Variant"/>
    <property type="match status" value="1"/>
</dbReference>
<keyword evidence="4" id="KW-0963">Cytoplasm</keyword>
<name>A0A7J6LX29_PEROL</name>
<dbReference type="InterPro" id="IPR034085">
    <property type="entry name" value="TOG"/>
</dbReference>
<feature type="domain" description="Importin N-terminal" evidence="8">
    <location>
        <begin position="27"/>
        <end position="101"/>
    </location>
</feature>
<dbReference type="InterPro" id="IPR000357">
    <property type="entry name" value="HEAT"/>
</dbReference>
<dbReference type="InterPro" id="IPR040122">
    <property type="entry name" value="Importin_beta"/>
</dbReference>